<dbReference type="Pfam" id="PF00034">
    <property type="entry name" value="Cytochrom_C"/>
    <property type="match status" value="1"/>
</dbReference>
<feature type="domain" description="Cytochrome c" evidence="5">
    <location>
        <begin position="21"/>
        <end position="114"/>
    </location>
</feature>
<dbReference type="RefSeq" id="WP_273932185.1">
    <property type="nucleotide sequence ID" value="NZ_JAQSLJ010000006.1"/>
</dbReference>
<dbReference type="Gene3D" id="1.10.760.10">
    <property type="entry name" value="Cytochrome c-like domain"/>
    <property type="match status" value="1"/>
</dbReference>
<organism evidence="6 7">
    <name type="scientific">Campylobacter magnus</name>
    <dbReference type="NCBI Taxonomy" id="3026462"/>
    <lineage>
        <taxon>Bacteria</taxon>
        <taxon>Pseudomonadati</taxon>
        <taxon>Campylobacterota</taxon>
        <taxon>Epsilonproteobacteria</taxon>
        <taxon>Campylobacterales</taxon>
        <taxon>Campylobacteraceae</taxon>
        <taxon>Campylobacter</taxon>
    </lineage>
</organism>
<keyword evidence="2 4" id="KW-0479">Metal-binding</keyword>
<reference evidence="6 7" key="1">
    <citation type="submission" date="2023-06" db="EMBL/GenBank/DDBJ databases">
        <title>Campylobacter magnum sp. nov., isolated from cecal contents of domestic pigs (Sus scrofa domesticus).</title>
        <authorList>
            <person name="Papic B."/>
            <person name="Gruntar I."/>
        </authorList>
    </citation>
    <scope>NUCLEOTIDE SEQUENCE [LARGE SCALE GENOMIC DNA]</scope>
    <source>
        <strain evidence="7">34484-21</strain>
    </source>
</reference>
<dbReference type="InterPro" id="IPR009056">
    <property type="entry name" value="Cyt_c-like_dom"/>
</dbReference>
<keyword evidence="3 4" id="KW-0408">Iron</keyword>
<gene>
    <name evidence="6" type="ORF">Q2362_07695</name>
</gene>
<evidence type="ECO:0000259" key="5">
    <source>
        <dbReference type="PROSITE" id="PS51007"/>
    </source>
</evidence>
<name>A0ABT8T8B6_9BACT</name>
<dbReference type="SUPFAM" id="SSF46626">
    <property type="entry name" value="Cytochrome c"/>
    <property type="match status" value="1"/>
</dbReference>
<evidence type="ECO:0000256" key="1">
    <source>
        <dbReference type="ARBA" id="ARBA00022617"/>
    </source>
</evidence>
<dbReference type="Proteomes" id="UP001171111">
    <property type="component" value="Unassembled WGS sequence"/>
</dbReference>
<evidence type="ECO:0000313" key="6">
    <source>
        <dbReference type="EMBL" id="MDO2409964.1"/>
    </source>
</evidence>
<protein>
    <submittedName>
        <fullName evidence="6">C-type cytochrome</fullName>
    </submittedName>
</protein>
<keyword evidence="7" id="KW-1185">Reference proteome</keyword>
<keyword evidence="1 4" id="KW-0349">Heme</keyword>
<sequence length="117" mass="13463">MSKFLYIFLLFCALNAEDFISKMEYARMLYQNPRGIGCNKCHGENGEGKLIANYKQKDTKNGKLSTLSLSAPQINNMDFESFKKSINKSTGMMPSYFLTDAEILTLYEYLQTKKEQK</sequence>
<dbReference type="InterPro" id="IPR036909">
    <property type="entry name" value="Cyt_c-like_dom_sf"/>
</dbReference>
<evidence type="ECO:0000256" key="2">
    <source>
        <dbReference type="ARBA" id="ARBA00022723"/>
    </source>
</evidence>
<comment type="caution">
    <text evidence="6">The sequence shown here is derived from an EMBL/GenBank/DDBJ whole genome shotgun (WGS) entry which is preliminary data.</text>
</comment>
<evidence type="ECO:0000256" key="4">
    <source>
        <dbReference type="PROSITE-ProRule" id="PRU00433"/>
    </source>
</evidence>
<dbReference type="EMBL" id="JAULJQ010000010">
    <property type="protein sequence ID" value="MDO2409964.1"/>
    <property type="molecule type" value="Genomic_DNA"/>
</dbReference>
<evidence type="ECO:0000256" key="3">
    <source>
        <dbReference type="ARBA" id="ARBA00023004"/>
    </source>
</evidence>
<accession>A0ABT8T8B6</accession>
<evidence type="ECO:0000313" key="7">
    <source>
        <dbReference type="Proteomes" id="UP001171111"/>
    </source>
</evidence>
<proteinExistence type="predicted"/>
<dbReference type="PROSITE" id="PS51007">
    <property type="entry name" value="CYTC"/>
    <property type="match status" value="1"/>
</dbReference>